<gene>
    <name evidence="3" type="ORF">PILCRDRAFT_88322</name>
</gene>
<reference evidence="3 4" key="1">
    <citation type="submission" date="2014-04" db="EMBL/GenBank/DDBJ databases">
        <authorList>
            <consortium name="DOE Joint Genome Institute"/>
            <person name="Kuo A."/>
            <person name="Tarkka M."/>
            <person name="Buscot F."/>
            <person name="Kohler A."/>
            <person name="Nagy L.G."/>
            <person name="Floudas D."/>
            <person name="Copeland A."/>
            <person name="Barry K.W."/>
            <person name="Cichocki N."/>
            <person name="Veneault-Fourrey C."/>
            <person name="LaButti K."/>
            <person name="Lindquist E.A."/>
            <person name="Lipzen A."/>
            <person name="Lundell T."/>
            <person name="Morin E."/>
            <person name="Murat C."/>
            <person name="Sun H."/>
            <person name="Tunlid A."/>
            <person name="Henrissat B."/>
            <person name="Grigoriev I.V."/>
            <person name="Hibbett D.S."/>
            <person name="Martin F."/>
            <person name="Nordberg H.P."/>
            <person name="Cantor M.N."/>
            <person name="Hua S.X."/>
        </authorList>
    </citation>
    <scope>NUCLEOTIDE SEQUENCE [LARGE SCALE GENOMIC DNA]</scope>
    <source>
        <strain evidence="3 4">F 1598</strain>
    </source>
</reference>
<keyword evidence="2" id="KW-0732">Signal</keyword>
<dbReference type="STRING" id="765440.A0A0C3FTK1"/>
<accession>A0A0C3FTK1</accession>
<dbReference type="AlphaFoldDB" id="A0A0C3FTK1"/>
<feature type="region of interest" description="Disordered" evidence="1">
    <location>
        <begin position="156"/>
        <end position="191"/>
    </location>
</feature>
<dbReference type="Proteomes" id="UP000054166">
    <property type="component" value="Unassembled WGS sequence"/>
</dbReference>
<evidence type="ECO:0000313" key="3">
    <source>
        <dbReference type="EMBL" id="KIM83089.1"/>
    </source>
</evidence>
<dbReference type="EMBL" id="KN832992">
    <property type="protein sequence ID" value="KIM83089.1"/>
    <property type="molecule type" value="Genomic_DNA"/>
</dbReference>
<reference evidence="4" key="2">
    <citation type="submission" date="2015-01" db="EMBL/GenBank/DDBJ databases">
        <title>Evolutionary Origins and Diversification of the Mycorrhizal Mutualists.</title>
        <authorList>
            <consortium name="DOE Joint Genome Institute"/>
            <consortium name="Mycorrhizal Genomics Consortium"/>
            <person name="Kohler A."/>
            <person name="Kuo A."/>
            <person name="Nagy L.G."/>
            <person name="Floudas D."/>
            <person name="Copeland A."/>
            <person name="Barry K.W."/>
            <person name="Cichocki N."/>
            <person name="Veneault-Fourrey C."/>
            <person name="LaButti K."/>
            <person name="Lindquist E.A."/>
            <person name="Lipzen A."/>
            <person name="Lundell T."/>
            <person name="Morin E."/>
            <person name="Murat C."/>
            <person name="Riley R."/>
            <person name="Ohm R."/>
            <person name="Sun H."/>
            <person name="Tunlid A."/>
            <person name="Henrissat B."/>
            <person name="Grigoriev I.V."/>
            <person name="Hibbett D.S."/>
            <person name="Martin F."/>
        </authorList>
    </citation>
    <scope>NUCLEOTIDE SEQUENCE [LARGE SCALE GENOMIC DNA]</scope>
    <source>
        <strain evidence="4">F 1598</strain>
    </source>
</reference>
<organism evidence="3 4">
    <name type="scientific">Piloderma croceum (strain F 1598)</name>
    <dbReference type="NCBI Taxonomy" id="765440"/>
    <lineage>
        <taxon>Eukaryota</taxon>
        <taxon>Fungi</taxon>
        <taxon>Dikarya</taxon>
        <taxon>Basidiomycota</taxon>
        <taxon>Agaricomycotina</taxon>
        <taxon>Agaricomycetes</taxon>
        <taxon>Agaricomycetidae</taxon>
        <taxon>Atheliales</taxon>
        <taxon>Atheliaceae</taxon>
        <taxon>Piloderma</taxon>
    </lineage>
</organism>
<name>A0A0C3FTK1_PILCF</name>
<protein>
    <submittedName>
        <fullName evidence="3">Uncharacterized protein</fullName>
    </submittedName>
</protein>
<proteinExistence type="predicted"/>
<keyword evidence="4" id="KW-1185">Reference proteome</keyword>
<feature type="signal peptide" evidence="2">
    <location>
        <begin position="1"/>
        <end position="23"/>
    </location>
</feature>
<evidence type="ECO:0000256" key="2">
    <source>
        <dbReference type="SAM" id="SignalP"/>
    </source>
</evidence>
<evidence type="ECO:0000256" key="1">
    <source>
        <dbReference type="SAM" id="MobiDB-lite"/>
    </source>
</evidence>
<dbReference type="InParanoid" id="A0A0C3FTK1"/>
<dbReference type="HOGENOM" id="CLU_1421906_0_0_1"/>
<sequence length="191" mass="21053">MAQCTGWVWHQLAILLCCLQVLADKTKAYVIDVCNKSSLNWCRDIKKFQDGESRMGCISLLPVPTVKGVLSDAPITLSMIQKKLNSYTQKSACHALSYARAVQATLLAQEDSASKEIDEMEEYLGLLQAKRDIIHIQVSEAEEQVGLVREALDSDGITENTGSTFDKPGKAHNNGVNSTKEPCNSHEEQVI</sequence>
<evidence type="ECO:0000313" key="4">
    <source>
        <dbReference type="Proteomes" id="UP000054166"/>
    </source>
</evidence>
<feature type="chain" id="PRO_5002164509" evidence="2">
    <location>
        <begin position="24"/>
        <end position="191"/>
    </location>
</feature>